<comment type="similarity">
    <text evidence="2">Belongs to the BORCS8 family.</text>
</comment>
<dbReference type="InterPro" id="IPR019320">
    <property type="entry name" value="BORCS8"/>
</dbReference>
<evidence type="ECO:0000256" key="5">
    <source>
        <dbReference type="SAM" id="MobiDB-lite"/>
    </source>
</evidence>
<feature type="compositionally biased region" description="Polar residues" evidence="5">
    <location>
        <begin position="175"/>
        <end position="185"/>
    </location>
</feature>
<comment type="caution">
    <text evidence="6">The sequence shown here is derived from an EMBL/GenBank/DDBJ whole genome shotgun (WGS) entry which is preliminary data.</text>
</comment>
<feature type="region of interest" description="Disordered" evidence="5">
    <location>
        <begin position="163"/>
        <end position="189"/>
    </location>
</feature>
<evidence type="ECO:0000313" key="7">
    <source>
        <dbReference type="Proteomes" id="UP000797356"/>
    </source>
</evidence>
<protein>
    <submittedName>
        <fullName evidence="6">Uncharacterized protein</fullName>
    </submittedName>
</protein>
<gene>
    <name evidence="6" type="ORF">COCNU_09G002550</name>
</gene>
<dbReference type="GO" id="GO:0005765">
    <property type="term" value="C:lysosomal membrane"/>
    <property type="evidence" value="ECO:0007669"/>
    <property type="project" value="UniProtKB-SubCell"/>
</dbReference>
<dbReference type="OrthoDB" id="19830at2759"/>
<dbReference type="PANTHER" id="PTHR21146">
    <property type="entry name" value="MEF2B PROTEIN"/>
    <property type="match status" value="1"/>
</dbReference>
<keyword evidence="3" id="KW-0472">Membrane</keyword>
<reference evidence="6" key="2">
    <citation type="submission" date="2019-07" db="EMBL/GenBank/DDBJ databases">
        <authorList>
            <person name="Yang Y."/>
            <person name="Bocs S."/>
            <person name="Baudouin L."/>
        </authorList>
    </citation>
    <scope>NUCLEOTIDE SEQUENCE</scope>
    <source>
        <tissue evidence="6">Spear leaf of Hainan Tall coconut</tissue>
    </source>
</reference>
<dbReference type="Pfam" id="PF10167">
    <property type="entry name" value="BORCS8"/>
    <property type="match status" value="1"/>
</dbReference>
<organism evidence="6 7">
    <name type="scientific">Cocos nucifera</name>
    <name type="common">Coconut palm</name>
    <dbReference type="NCBI Taxonomy" id="13894"/>
    <lineage>
        <taxon>Eukaryota</taxon>
        <taxon>Viridiplantae</taxon>
        <taxon>Streptophyta</taxon>
        <taxon>Embryophyta</taxon>
        <taxon>Tracheophyta</taxon>
        <taxon>Spermatophyta</taxon>
        <taxon>Magnoliopsida</taxon>
        <taxon>Liliopsida</taxon>
        <taxon>Arecaceae</taxon>
        <taxon>Arecoideae</taxon>
        <taxon>Cocoseae</taxon>
        <taxon>Attaleinae</taxon>
        <taxon>Cocos</taxon>
    </lineage>
</organism>
<evidence type="ECO:0000256" key="2">
    <source>
        <dbReference type="ARBA" id="ARBA00010463"/>
    </source>
</evidence>
<keyword evidence="4" id="KW-0458">Lysosome</keyword>
<accession>A0A8K0IJC1</accession>
<comment type="subcellular location">
    <subcellularLocation>
        <location evidence="1">Lysosome membrane</location>
    </subcellularLocation>
</comment>
<evidence type="ECO:0000256" key="4">
    <source>
        <dbReference type="ARBA" id="ARBA00023228"/>
    </source>
</evidence>
<proteinExistence type="inferred from homology"/>
<name>A0A8K0IJC1_COCNU</name>
<dbReference type="AlphaFoldDB" id="A0A8K0IJC1"/>
<dbReference type="Proteomes" id="UP000797356">
    <property type="component" value="Chromosome 9"/>
</dbReference>
<dbReference type="EMBL" id="CM017880">
    <property type="protein sequence ID" value="KAG1360792.1"/>
    <property type="molecule type" value="Genomic_DNA"/>
</dbReference>
<evidence type="ECO:0000256" key="1">
    <source>
        <dbReference type="ARBA" id="ARBA00004656"/>
    </source>
</evidence>
<sequence>MHGFSTVDGFLNVKEGVDEMIKYLANEPSVGLFFVQQHAQTSMPYVLNVKDKVVEEIHEVTLQTEDIEDSICAVRSMTEYGLPIANEMIKDINKSLHIMSTSKPKRGLIQNPSWGFQAGRTSSSTQDTFNYDISSGQQSGGSSRGYLSAVFNSAKQKAAGFRWGQPGAVPKDPQSEQLVPSSTRPPRSAVNIGALSRLPEAEGEELPLSSHLSDHQLDEADTVGESLYGHDVSSMMEIYDKFKSEREAKLEEWLQQHEDRHRFSGSGD</sequence>
<keyword evidence="7" id="KW-1185">Reference proteome</keyword>
<evidence type="ECO:0000256" key="3">
    <source>
        <dbReference type="ARBA" id="ARBA00023136"/>
    </source>
</evidence>
<reference evidence="6" key="1">
    <citation type="journal article" date="2017" name="Gigascience">
        <title>The genome draft of coconut (Cocos nucifera).</title>
        <authorList>
            <person name="Xiao Y."/>
            <person name="Xu P."/>
            <person name="Fan H."/>
            <person name="Baudouin L."/>
            <person name="Xia W."/>
            <person name="Bocs S."/>
            <person name="Xu J."/>
            <person name="Li Q."/>
            <person name="Guo A."/>
            <person name="Zhou L."/>
            <person name="Li J."/>
            <person name="Wu Y."/>
            <person name="Ma Z."/>
            <person name="Armero A."/>
            <person name="Issali A.E."/>
            <person name="Liu N."/>
            <person name="Peng M."/>
            <person name="Yang Y."/>
        </authorList>
    </citation>
    <scope>NUCLEOTIDE SEQUENCE</scope>
    <source>
        <tissue evidence="6">Spear leaf of Hainan Tall coconut</tissue>
    </source>
</reference>
<dbReference type="PANTHER" id="PTHR21146:SF0">
    <property type="entry name" value="BLOC-1-RELATED COMPLEX SUBUNIT 8"/>
    <property type="match status" value="1"/>
</dbReference>
<evidence type="ECO:0000313" key="6">
    <source>
        <dbReference type="EMBL" id="KAG1360792.1"/>
    </source>
</evidence>